<dbReference type="OrthoDB" id="410267at2759"/>
<feature type="transmembrane region" description="Helical" evidence="6">
    <location>
        <begin position="243"/>
        <end position="262"/>
    </location>
</feature>
<evidence type="ECO:0000256" key="3">
    <source>
        <dbReference type="ARBA" id="ARBA00022989"/>
    </source>
</evidence>
<feature type="region of interest" description="Disordered" evidence="5">
    <location>
        <begin position="276"/>
        <end position="336"/>
    </location>
</feature>
<evidence type="ECO:0000256" key="5">
    <source>
        <dbReference type="SAM" id="MobiDB-lite"/>
    </source>
</evidence>
<feature type="transmembrane region" description="Helical" evidence="6">
    <location>
        <begin position="212"/>
        <end position="231"/>
    </location>
</feature>
<feature type="compositionally biased region" description="Polar residues" evidence="5">
    <location>
        <begin position="286"/>
        <end position="304"/>
    </location>
</feature>
<evidence type="ECO:0000256" key="2">
    <source>
        <dbReference type="ARBA" id="ARBA00022692"/>
    </source>
</evidence>
<dbReference type="EMBL" id="SEOQ01000151">
    <property type="protein sequence ID" value="TFY68862.1"/>
    <property type="molecule type" value="Genomic_DNA"/>
</dbReference>
<proteinExistence type="predicted"/>
<dbReference type="PANTHER" id="PTHR21576">
    <property type="entry name" value="UNCHARACTERIZED NODULIN-LIKE PROTEIN"/>
    <property type="match status" value="1"/>
</dbReference>
<dbReference type="AlphaFoldDB" id="A0A4Y9Z2W2"/>
<dbReference type="GO" id="GO:0000329">
    <property type="term" value="C:fungal-type vacuole membrane"/>
    <property type="evidence" value="ECO:0007669"/>
    <property type="project" value="TreeGrafter"/>
</dbReference>
<feature type="transmembrane region" description="Helical" evidence="6">
    <location>
        <begin position="176"/>
        <end position="200"/>
    </location>
</feature>
<dbReference type="Pfam" id="PF07690">
    <property type="entry name" value="MFS_1"/>
    <property type="match status" value="1"/>
</dbReference>
<evidence type="ECO:0008006" key="9">
    <source>
        <dbReference type="Google" id="ProtNLM"/>
    </source>
</evidence>
<evidence type="ECO:0000256" key="6">
    <source>
        <dbReference type="SAM" id="Phobius"/>
    </source>
</evidence>
<feature type="transmembrane region" description="Helical" evidence="6">
    <location>
        <begin position="552"/>
        <end position="571"/>
    </location>
</feature>
<organism evidence="7 8">
    <name type="scientific">Dentipellis fragilis</name>
    <dbReference type="NCBI Taxonomy" id="205917"/>
    <lineage>
        <taxon>Eukaryota</taxon>
        <taxon>Fungi</taxon>
        <taxon>Dikarya</taxon>
        <taxon>Basidiomycota</taxon>
        <taxon>Agaricomycotina</taxon>
        <taxon>Agaricomycetes</taxon>
        <taxon>Russulales</taxon>
        <taxon>Hericiaceae</taxon>
        <taxon>Dentipellis</taxon>
    </lineage>
</organism>
<evidence type="ECO:0000256" key="1">
    <source>
        <dbReference type="ARBA" id="ARBA00004141"/>
    </source>
</evidence>
<reference evidence="7 8" key="1">
    <citation type="submission" date="2019-02" db="EMBL/GenBank/DDBJ databases">
        <title>Genome sequencing of the rare red list fungi Dentipellis fragilis.</title>
        <authorList>
            <person name="Buettner E."/>
            <person name="Kellner H."/>
        </authorList>
    </citation>
    <scope>NUCLEOTIDE SEQUENCE [LARGE SCALE GENOMIC DNA]</scope>
    <source>
        <strain evidence="7 8">DSM 105465</strain>
    </source>
</reference>
<feature type="transmembrane region" description="Helical" evidence="6">
    <location>
        <begin position="628"/>
        <end position="647"/>
    </location>
</feature>
<dbReference type="Gene3D" id="1.20.1250.20">
    <property type="entry name" value="MFS general substrate transporter like domains"/>
    <property type="match status" value="2"/>
</dbReference>
<evidence type="ECO:0000313" key="7">
    <source>
        <dbReference type="EMBL" id="TFY68862.1"/>
    </source>
</evidence>
<keyword evidence="4 6" id="KW-0472">Membrane</keyword>
<dbReference type="InterPro" id="IPR036259">
    <property type="entry name" value="MFS_trans_sf"/>
</dbReference>
<feature type="transmembrane region" description="Helical" evidence="6">
    <location>
        <begin position="503"/>
        <end position="531"/>
    </location>
</feature>
<dbReference type="GO" id="GO:0022857">
    <property type="term" value="F:transmembrane transporter activity"/>
    <property type="evidence" value="ECO:0007669"/>
    <property type="project" value="InterPro"/>
</dbReference>
<keyword evidence="3 6" id="KW-1133">Transmembrane helix</keyword>
<feature type="compositionally biased region" description="Basic and acidic residues" evidence="5">
    <location>
        <begin position="276"/>
        <end position="285"/>
    </location>
</feature>
<sequence>MGIGGSETLSIPRLTTLGTSLLVALSSGTNYVVSGELVSGSMGEVWHSRFDGLSGPAIILREERCLSGRVHLRWLCGCRRNNASLFHGVVDLGDLTYAPQLGARLRLTHTQLNYVALGGNVGVYTSGPIFGKLVDKFGPRPLLASAFVFLLSGYSGIRTLYDAGLDEGERLSKFHLVMLIICGVLTGLGGNAGLTSAINATANSFPDVSRGTVVGIVISGFGLSAFFFSSLSHILFPGNTSDFLLILALGTALPMILGFFFVRRIPLPEHSREYGAEHGTADTYERLSTSEPRSPFTKPNNSHTHLLAADADEDAELENEHAEEVREHRRRESAHASTLAPVFDAVELSPSASAEGFRARVGGVGEDETPYEKSARWKGQDISGRALWMSGDFWLLCFTNMLLSGTGLMYINNVGVITQALFAKNNPTFDVNDSTAWQAAQVSIISVANFAGRVIIGVLADTVKSRLRYPRSFCIPLVASLFILSQLVLISTDSVQGLWKASAILGLAYGSMFGLFPTVVIEWFGLGMFSHTPLARPMHTHRGRLPAHFSENWGYVSLAPIVGGNLFSIAFGRNLDAHDPPAPANTTINANANANANATTPALFARGGIGFDSSHQCLDGRACYVASLYFTLLATVVALGLGVWAGWRDYRLRGYAALRERGPTAEDEDDHVPWQAIAAEE</sequence>
<keyword evidence="2 6" id="KW-0812">Transmembrane</keyword>
<comment type="subcellular location">
    <subcellularLocation>
        <location evidence="1">Membrane</location>
        <topology evidence="1">Multi-pass membrane protein</topology>
    </subcellularLocation>
</comment>
<name>A0A4Y9Z2W2_9AGAM</name>
<feature type="transmembrane region" description="Helical" evidence="6">
    <location>
        <begin position="472"/>
        <end position="491"/>
    </location>
</feature>
<gene>
    <name evidence="7" type="ORF">EVG20_g3394</name>
</gene>
<evidence type="ECO:0000313" key="8">
    <source>
        <dbReference type="Proteomes" id="UP000298327"/>
    </source>
</evidence>
<comment type="caution">
    <text evidence="7">The sequence shown here is derived from an EMBL/GenBank/DDBJ whole genome shotgun (WGS) entry which is preliminary data.</text>
</comment>
<accession>A0A4Y9Z2W2</accession>
<feature type="transmembrane region" description="Helical" evidence="6">
    <location>
        <begin position="439"/>
        <end position="460"/>
    </location>
</feature>
<evidence type="ECO:0000256" key="4">
    <source>
        <dbReference type="ARBA" id="ARBA00023136"/>
    </source>
</evidence>
<feature type="compositionally biased region" description="Basic and acidic residues" evidence="5">
    <location>
        <begin position="318"/>
        <end position="327"/>
    </location>
</feature>
<feature type="region of interest" description="Disordered" evidence="5">
    <location>
        <begin position="662"/>
        <end position="681"/>
    </location>
</feature>
<protein>
    <recommendedName>
        <fullName evidence="9">Nodulin-like domain-containing protein</fullName>
    </recommendedName>
</protein>
<keyword evidence="8" id="KW-1185">Reference proteome</keyword>
<dbReference type="InterPro" id="IPR011701">
    <property type="entry name" value="MFS"/>
</dbReference>
<dbReference type="SUPFAM" id="SSF103473">
    <property type="entry name" value="MFS general substrate transporter"/>
    <property type="match status" value="1"/>
</dbReference>
<dbReference type="STRING" id="205917.A0A4Y9Z2W2"/>
<dbReference type="PANTHER" id="PTHR21576:SF160">
    <property type="entry name" value="NODULIN-LIKE DOMAIN-CONTAINING PROTEIN"/>
    <property type="match status" value="1"/>
</dbReference>
<feature type="transmembrane region" description="Helical" evidence="6">
    <location>
        <begin position="142"/>
        <end position="161"/>
    </location>
</feature>
<dbReference type="Proteomes" id="UP000298327">
    <property type="component" value="Unassembled WGS sequence"/>
</dbReference>